<sequence length="20" mass="1929">MVSMVSGFPGGNSSCLPMGA</sequence>
<organism evidence="2">
    <name type="scientific">Anguilla anguilla</name>
    <name type="common">European freshwater eel</name>
    <name type="synonym">Muraena anguilla</name>
    <dbReference type="NCBI Taxonomy" id="7936"/>
    <lineage>
        <taxon>Eukaryota</taxon>
        <taxon>Metazoa</taxon>
        <taxon>Chordata</taxon>
        <taxon>Craniata</taxon>
        <taxon>Vertebrata</taxon>
        <taxon>Euteleostomi</taxon>
        <taxon>Actinopterygii</taxon>
        <taxon>Neopterygii</taxon>
        <taxon>Teleostei</taxon>
        <taxon>Anguilliformes</taxon>
        <taxon>Anguillidae</taxon>
        <taxon>Anguilla</taxon>
    </lineage>
</organism>
<dbReference type="EMBL" id="GBXM01067135">
    <property type="protein sequence ID" value="JAH41442.1"/>
    <property type="molecule type" value="Transcribed_RNA"/>
</dbReference>
<name>A0A0E9SJN8_ANGAN</name>
<feature type="region of interest" description="Disordered" evidence="1">
    <location>
        <begin position="1"/>
        <end position="20"/>
    </location>
</feature>
<protein>
    <submittedName>
        <fullName evidence="2">Uncharacterized protein</fullName>
    </submittedName>
</protein>
<reference evidence="2" key="1">
    <citation type="submission" date="2014-11" db="EMBL/GenBank/DDBJ databases">
        <authorList>
            <person name="Amaro Gonzalez C."/>
        </authorList>
    </citation>
    <scope>NUCLEOTIDE SEQUENCE</scope>
</reference>
<accession>A0A0E9SJN8</accession>
<evidence type="ECO:0000313" key="2">
    <source>
        <dbReference type="EMBL" id="JAH41442.1"/>
    </source>
</evidence>
<reference evidence="2" key="2">
    <citation type="journal article" date="2015" name="Fish Shellfish Immunol.">
        <title>Early steps in the European eel (Anguilla anguilla)-Vibrio vulnificus interaction in the gills: Role of the RtxA13 toxin.</title>
        <authorList>
            <person name="Callol A."/>
            <person name="Pajuelo D."/>
            <person name="Ebbesson L."/>
            <person name="Teles M."/>
            <person name="MacKenzie S."/>
            <person name="Amaro C."/>
        </authorList>
    </citation>
    <scope>NUCLEOTIDE SEQUENCE</scope>
</reference>
<proteinExistence type="predicted"/>
<dbReference type="AlphaFoldDB" id="A0A0E9SJN8"/>
<evidence type="ECO:0000256" key="1">
    <source>
        <dbReference type="SAM" id="MobiDB-lite"/>
    </source>
</evidence>
<feature type="compositionally biased region" description="Polar residues" evidence="1">
    <location>
        <begin position="11"/>
        <end position="20"/>
    </location>
</feature>